<gene>
    <name evidence="1" type="ORF">AVW16_02790</name>
</gene>
<proteinExistence type="predicted"/>
<dbReference type="Pfam" id="PF14559">
    <property type="entry name" value="TPR_19"/>
    <property type="match status" value="1"/>
</dbReference>
<dbReference type="STRING" id="1452487.AVW16_02790"/>
<protein>
    <submittedName>
        <fullName evidence="1">Uncharacterized protein</fullName>
    </submittedName>
</protein>
<dbReference type="Proteomes" id="UP000076625">
    <property type="component" value="Unassembled WGS sequence"/>
</dbReference>
<comment type="caution">
    <text evidence="1">The sequence shown here is derived from an EMBL/GenBank/DDBJ whole genome shotgun (WGS) entry which is preliminary data.</text>
</comment>
<dbReference type="AlphaFoldDB" id="A0A165EMM9"/>
<dbReference type="InterPro" id="IPR011990">
    <property type="entry name" value="TPR-like_helical_dom_sf"/>
</dbReference>
<organism evidence="1 2">
    <name type="scientific">Crenobacter luteus</name>
    <dbReference type="NCBI Taxonomy" id="1452487"/>
    <lineage>
        <taxon>Bacteria</taxon>
        <taxon>Pseudomonadati</taxon>
        <taxon>Pseudomonadota</taxon>
        <taxon>Betaproteobacteria</taxon>
        <taxon>Neisseriales</taxon>
        <taxon>Neisseriaceae</taxon>
        <taxon>Crenobacter</taxon>
    </lineage>
</organism>
<reference evidence="2" key="1">
    <citation type="submission" date="2016-01" db="EMBL/GenBank/DDBJ databases">
        <title>Draft genome of Chromobacterium sp. F49.</title>
        <authorList>
            <person name="Hong K.W."/>
        </authorList>
    </citation>
    <scope>NUCLEOTIDE SEQUENCE [LARGE SCALE GENOMIC DNA]</scope>
    <source>
        <strain evidence="2">CN10</strain>
    </source>
</reference>
<sequence>MQAAQIDALMKMVGGPRDSALLRFSIGSALVSAGRSTEAVAHLEQALAWQADYSAAWKLLGRARAESGDAAGAIDAYRHGIAVAEARGDVQAAREMTVFLRRLEKQQAGG</sequence>
<name>A0A165EMM9_9NEIS</name>
<dbReference type="RefSeq" id="WP_066614464.1">
    <property type="nucleotide sequence ID" value="NZ_LQQU01000058.1"/>
</dbReference>
<evidence type="ECO:0000313" key="2">
    <source>
        <dbReference type="Proteomes" id="UP000076625"/>
    </source>
</evidence>
<dbReference type="Gene3D" id="1.25.40.10">
    <property type="entry name" value="Tetratricopeptide repeat domain"/>
    <property type="match status" value="1"/>
</dbReference>
<dbReference type="OrthoDB" id="8421013at2"/>
<dbReference type="EMBL" id="LQQU01000058">
    <property type="protein sequence ID" value="KZE25968.1"/>
    <property type="molecule type" value="Genomic_DNA"/>
</dbReference>
<keyword evidence="2" id="KW-1185">Reference proteome</keyword>
<dbReference type="SUPFAM" id="SSF48452">
    <property type="entry name" value="TPR-like"/>
    <property type="match status" value="1"/>
</dbReference>
<accession>A0A165EMM9</accession>
<evidence type="ECO:0000313" key="1">
    <source>
        <dbReference type="EMBL" id="KZE25968.1"/>
    </source>
</evidence>